<dbReference type="PRINTS" id="PR00119">
    <property type="entry name" value="CATATPASE"/>
</dbReference>
<name>A0AA37PQ89_9MYCO</name>
<evidence type="ECO:0000256" key="7">
    <source>
        <dbReference type="SAM" id="MobiDB-lite"/>
    </source>
</evidence>
<feature type="transmembrane region" description="Helical" evidence="8">
    <location>
        <begin position="41"/>
        <end position="64"/>
    </location>
</feature>
<dbReference type="PANTHER" id="PTHR43520:SF8">
    <property type="entry name" value="P-TYPE CU(+) TRANSPORTER"/>
    <property type="match status" value="1"/>
</dbReference>
<dbReference type="InterPro" id="IPR023214">
    <property type="entry name" value="HAD_sf"/>
</dbReference>
<dbReference type="Proteomes" id="UP001139505">
    <property type="component" value="Unassembled WGS sequence"/>
</dbReference>
<evidence type="ECO:0000313" key="12">
    <source>
        <dbReference type="Proteomes" id="UP000245060"/>
    </source>
</evidence>
<dbReference type="Gene3D" id="3.40.50.1000">
    <property type="entry name" value="HAD superfamily/HAD-like"/>
    <property type="match status" value="1"/>
</dbReference>
<evidence type="ECO:0000256" key="4">
    <source>
        <dbReference type="ARBA" id="ARBA00022967"/>
    </source>
</evidence>
<sequence length="578" mass="61215">MATVNAAARQAPHQGGYQAKLGSTLDTQDDRDPDAAHARLLLIRLAVAALLFLPLADLAVMFTAEPHTRFTGWQWVLTALTFPIVTWAARPIHRVAIRNARQRNSSMETLAAVAITAATICSAYTVFVFGDQRPVEAKAAWQALLSSDAIYFEVAAGVTVVVLAQRYFQARAKAKAGSALRALVAQRVKDVAVVGPDGSEIVIPVVELKEQQRFLVRPGQTVAVDGLVVDGSATVHASAQIDEADPIRVDPGAQVIGGTAVLEGRLVVEAAGPGEDAEFTDIVRMAEQAQTQQPDAQRFADRIGSVFVAFALAVAALTAVEWLLTENGLTRAFSAAIAVLVVACPCALQLATPTAMTLASSRGAQLGIFFKRYQSMQTGRVVDTLVFVEVDGEPCDPTVHNRGIRTVLVTARKAPPLADQADHRGFDEVIADVAPESIEDVITQLRARGQVVAMIGASVIDAPALARADLGIAIGGGADAAIEAADIILFREGIDGVPLTLDLAAATMRTVRGNMFWAVGYHVVAIPIAAAGLLNPLAAVAAMAFSALFVDLNSLRLCNFGSALGTANRRSRLRRFRR</sequence>
<feature type="transmembrane region" description="Helical" evidence="8">
    <location>
        <begin position="303"/>
        <end position="324"/>
    </location>
</feature>
<dbReference type="Gene3D" id="2.70.150.10">
    <property type="entry name" value="Calcium-transporting ATPase, cytoplasmic transduction domain A"/>
    <property type="match status" value="1"/>
</dbReference>
<feature type="transmembrane region" description="Helical" evidence="8">
    <location>
        <begin position="149"/>
        <end position="168"/>
    </location>
</feature>
<dbReference type="EMBL" id="BQYH01000021">
    <property type="protein sequence ID" value="GKU73465.1"/>
    <property type="molecule type" value="Genomic_DNA"/>
</dbReference>
<dbReference type="GO" id="GO:0055070">
    <property type="term" value="P:copper ion homeostasis"/>
    <property type="evidence" value="ECO:0007669"/>
    <property type="project" value="TreeGrafter"/>
</dbReference>
<evidence type="ECO:0000256" key="5">
    <source>
        <dbReference type="ARBA" id="ARBA00022989"/>
    </source>
</evidence>
<dbReference type="AlphaFoldDB" id="A0AA37PQ89"/>
<proteinExistence type="predicted"/>
<feature type="transmembrane region" description="Helical" evidence="8">
    <location>
        <begin position="110"/>
        <end position="129"/>
    </location>
</feature>
<dbReference type="SUPFAM" id="SSF81653">
    <property type="entry name" value="Calcium ATPase, transduction domain A"/>
    <property type="match status" value="1"/>
</dbReference>
<gene>
    <name evidence="10" type="ORF">MmonteBS_22590</name>
    <name evidence="11" type="ORF">NJB18185_32360</name>
</gene>
<comment type="subcellular location">
    <subcellularLocation>
        <location evidence="1">Membrane</location>
        <topology evidence="1">Multi-pass membrane protein</topology>
    </subcellularLocation>
</comment>
<organism evidence="11 13">
    <name type="scientific">Mycobacterium montefiorense</name>
    <dbReference type="NCBI Taxonomy" id="154654"/>
    <lineage>
        <taxon>Bacteria</taxon>
        <taxon>Bacillati</taxon>
        <taxon>Actinomycetota</taxon>
        <taxon>Actinomycetes</taxon>
        <taxon>Mycobacteriales</taxon>
        <taxon>Mycobacteriaceae</taxon>
        <taxon>Mycobacterium</taxon>
        <taxon>Mycobacterium simiae complex</taxon>
    </lineage>
</organism>
<dbReference type="InterPro" id="IPR036412">
    <property type="entry name" value="HAD-like_sf"/>
</dbReference>
<accession>A0AA37PQ89</accession>
<dbReference type="GO" id="GO:0043682">
    <property type="term" value="F:P-type divalent copper transporter activity"/>
    <property type="evidence" value="ECO:0007669"/>
    <property type="project" value="TreeGrafter"/>
</dbReference>
<comment type="caution">
    <text evidence="11">The sequence shown here is derived from an EMBL/GenBank/DDBJ whole genome shotgun (WGS) entry which is preliminary data.</text>
</comment>
<evidence type="ECO:0000256" key="6">
    <source>
        <dbReference type="ARBA" id="ARBA00023136"/>
    </source>
</evidence>
<protein>
    <recommendedName>
        <fullName evidence="9">P-type ATPase A domain-containing protein</fullName>
    </recommendedName>
</protein>
<feature type="transmembrane region" description="Helical" evidence="8">
    <location>
        <begin position="70"/>
        <end position="89"/>
    </location>
</feature>
<dbReference type="PANTHER" id="PTHR43520">
    <property type="entry name" value="ATP7, ISOFORM B"/>
    <property type="match status" value="1"/>
</dbReference>
<feature type="domain" description="P-type ATPase A" evidence="9">
    <location>
        <begin position="191"/>
        <end position="286"/>
    </location>
</feature>
<feature type="region of interest" description="Disordered" evidence="7">
    <location>
        <begin position="1"/>
        <end position="29"/>
    </location>
</feature>
<dbReference type="InterPro" id="IPR008250">
    <property type="entry name" value="ATPase_P-typ_transduc_dom_A_sf"/>
</dbReference>
<evidence type="ECO:0000256" key="8">
    <source>
        <dbReference type="SAM" id="Phobius"/>
    </source>
</evidence>
<keyword evidence="12" id="KW-1185">Reference proteome</keyword>
<evidence type="ECO:0000259" key="9">
    <source>
        <dbReference type="Pfam" id="PF00122"/>
    </source>
</evidence>
<keyword evidence="4" id="KW-1278">Translocase</keyword>
<feature type="transmembrane region" description="Helical" evidence="8">
    <location>
        <begin position="540"/>
        <end position="567"/>
    </location>
</feature>
<evidence type="ECO:0000313" key="13">
    <source>
        <dbReference type="Proteomes" id="UP001139505"/>
    </source>
</evidence>
<evidence type="ECO:0000313" key="11">
    <source>
        <dbReference type="EMBL" id="GKU73465.1"/>
    </source>
</evidence>
<keyword evidence="3" id="KW-0479">Metal-binding</keyword>
<dbReference type="GO" id="GO:0016020">
    <property type="term" value="C:membrane"/>
    <property type="evidence" value="ECO:0007669"/>
    <property type="project" value="UniProtKB-SubCell"/>
</dbReference>
<dbReference type="InterPro" id="IPR000579">
    <property type="entry name" value="Cation-trans_P-type_ATPase_A/B"/>
</dbReference>
<dbReference type="Proteomes" id="UP000245060">
    <property type="component" value="Unassembled WGS sequence"/>
</dbReference>
<dbReference type="Gene3D" id="1.20.1110.10">
    <property type="entry name" value="Calcium-transporting ATPase, transmembrane domain"/>
    <property type="match status" value="1"/>
</dbReference>
<feature type="transmembrane region" description="Helical" evidence="8">
    <location>
        <begin position="515"/>
        <end position="534"/>
    </location>
</feature>
<dbReference type="SUPFAM" id="SSF81665">
    <property type="entry name" value="Calcium ATPase, transmembrane domain M"/>
    <property type="match status" value="1"/>
</dbReference>
<evidence type="ECO:0000256" key="1">
    <source>
        <dbReference type="ARBA" id="ARBA00004141"/>
    </source>
</evidence>
<reference evidence="12" key="2">
    <citation type="submission" date="2018-04" db="EMBL/GenBank/DDBJ databases">
        <title>Draft genome sequence of Mycobacterium montefiorense isolated from Japanese black salamander.</title>
        <authorList>
            <person name="Fukano H."/>
            <person name="Yoshida M."/>
            <person name="Shimizu A."/>
            <person name="Iwao H."/>
            <person name="Kurata O."/>
            <person name="Katayama Y."/>
            <person name="Omatsu T."/>
            <person name="Mizutani T."/>
            <person name="Wada S."/>
            <person name="Hoshino Y."/>
        </authorList>
    </citation>
    <scope>NUCLEOTIDE SEQUENCE [LARGE SCALE GENOMIC DNA]</scope>
    <source>
        <strain evidence="12">BS</strain>
    </source>
</reference>
<evidence type="ECO:0000313" key="10">
    <source>
        <dbReference type="EMBL" id="GBG37887.1"/>
    </source>
</evidence>
<keyword evidence="2 8" id="KW-0812">Transmembrane</keyword>
<dbReference type="Pfam" id="PF00702">
    <property type="entry name" value="Hydrolase"/>
    <property type="match status" value="1"/>
</dbReference>
<keyword evidence="6 8" id="KW-0472">Membrane</keyword>
<dbReference type="EMBL" id="BFCH01000017">
    <property type="protein sequence ID" value="GBG37887.1"/>
    <property type="molecule type" value="Genomic_DNA"/>
</dbReference>
<reference evidence="11" key="3">
    <citation type="journal article" date="2022" name="Microbiol. Resour. Announc.">
        <title>Draft Genome Sequences of Eight Mycobacterium montefiorense Strains Isolated from Salamanders in Captivity.</title>
        <authorList>
            <person name="Komine T."/>
            <person name="Ihara H."/>
            <person name="Fukano H."/>
            <person name="Hoshino Y."/>
            <person name="Kurata O."/>
            <person name="Wada S."/>
        </authorList>
    </citation>
    <scope>NUCLEOTIDE SEQUENCE</scope>
    <source>
        <strain evidence="11">NJB18185</strain>
    </source>
</reference>
<dbReference type="InterPro" id="IPR059000">
    <property type="entry name" value="ATPase_P-type_domA"/>
</dbReference>
<dbReference type="PRINTS" id="PR00940">
    <property type="entry name" value="CATPATPASEA"/>
</dbReference>
<dbReference type="GO" id="GO:0005507">
    <property type="term" value="F:copper ion binding"/>
    <property type="evidence" value="ECO:0007669"/>
    <property type="project" value="TreeGrafter"/>
</dbReference>
<keyword evidence="5 8" id="KW-1133">Transmembrane helix</keyword>
<reference evidence="10" key="1">
    <citation type="journal article" date="2018" name="Genome Announc.">
        <title>Draft Genome Sequence of Mycobacterium montefiorense Isolated from Japanese Black Salamander (Hynobius nigrescens).</title>
        <authorList>
            <person name="Fukano H."/>
            <person name="Yoshida M."/>
            <person name="Shimizu A."/>
            <person name="Iwao H."/>
            <person name="Katayama Y."/>
            <person name="Omatsu T."/>
            <person name="Mizutani T."/>
            <person name="Kurata O."/>
            <person name="Wada S."/>
            <person name="Hoshino Y."/>
        </authorList>
    </citation>
    <scope>NUCLEOTIDE SEQUENCE</scope>
    <source>
        <strain evidence="10">BS</strain>
    </source>
</reference>
<feature type="transmembrane region" description="Helical" evidence="8">
    <location>
        <begin position="330"/>
        <end position="352"/>
    </location>
</feature>
<reference evidence="11" key="4">
    <citation type="submission" date="2022-04" db="EMBL/GenBank/DDBJ databases">
        <authorList>
            <person name="Komine T."/>
            <person name="Fukano H."/>
            <person name="Wada S."/>
        </authorList>
    </citation>
    <scope>NUCLEOTIDE SEQUENCE</scope>
    <source>
        <strain evidence="11">NJB18185</strain>
    </source>
</reference>
<evidence type="ECO:0000256" key="2">
    <source>
        <dbReference type="ARBA" id="ARBA00022692"/>
    </source>
</evidence>
<dbReference type="Pfam" id="PF00122">
    <property type="entry name" value="E1-E2_ATPase"/>
    <property type="match status" value="1"/>
</dbReference>
<evidence type="ECO:0000256" key="3">
    <source>
        <dbReference type="ARBA" id="ARBA00022723"/>
    </source>
</evidence>
<dbReference type="InterPro" id="IPR023298">
    <property type="entry name" value="ATPase_P-typ_TM_dom_sf"/>
</dbReference>
<dbReference type="SUPFAM" id="SSF56784">
    <property type="entry name" value="HAD-like"/>
    <property type="match status" value="1"/>
</dbReference>